<keyword evidence="5 13" id="KW-0489">Methyltransferase</keyword>
<keyword evidence="6 13" id="KW-0808">Transferase</keyword>
<dbReference type="CDD" id="cd06445">
    <property type="entry name" value="ATase"/>
    <property type="match status" value="1"/>
</dbReference>
<dbReference type="InterPro" id="IPR014048">
    <property type="entry name" value="MethylDNA_cys_MeTrfase_DNA-bd"/>
</dbReference>
<accession>A0A1R0GZH1</accession>
<evidence type="ECO:0000313" key="14">
    <source>
        <dbReference type="Proteomes" id="UP000187455"/>
    </source>
</evidence>
<evidence type="ECO:0000256" key="9">
    <source>
        <dbReference type="ARBA" id="ARBA00030795"/>
    </source>
</evidence>
<evidence type="ECO:0000256" key="8">
    <source>
        <dbReference type="ARBA" id="ARBA00023204"/>
    </source>
</evidence>
<evidence type="ECO:0000256" key="7">
    <source>
        <dbReference type="ARBA" id="ARBA00022763"/>
    </source>
</evidence>
<dbReference type="NCBIfam" id="TIGR00589">
    <property type="entry name" value="ogt"/>
    <property type="match status" value="1"/>
</dbReference>
<dbReference type="PROSITE" id="PS00374">
    <property type="entry name" value="MGMT"/>
    <property type="match status" value="1"/>
</dbReference>
<dbReference type="PANTHER" id="PTHR10815">
    <property type="entry name" value="METHYLATED-DNA--PROTEIN-CYSTEINE METHYLTRANSFERASE"/>
    <property type="match status" value="1"/>
</dbReference>
<gene>
    <name evidence="13" type="ORF">AYI68_g3619</name>
</gene>
<name>A0A1R0GZH1_9FUNG</name>
<evidence type="ECO:0000256" key="2">
    <source>
        <dbReference type="ARBA" id="ARBA00008711"/>
    </source>
</evidence>
<dbReference type="AlphaFoldDB" id="A0A1R0GZH1"/>
<dbReference type="Proteomes" id="UP000187455">
    <property type="component" value="Unassembled WGS sequence"/>
</dbReference>
<dbReference type="SUPFAM" id="SSF46767">
    <property type="entry name" value="Methylated DNA-protein cysteine methyltransferase, C-terminal domain"/>
    <property type="match status" value="1"/>
</dbReference>
<keyword evidence="7" id="KW-0227">DNA damage</keyword>
<reference evidence="13 14" key="1">
    <citation type="journal article" date="2016" name="Mol. Biol. Evol.">
        <title>Genome-Wide Survey of Gut Fungi (Harpellales) Reveals the First Horizontally Transferred Ubiquitin Gene from a Mosquito Host.</title>
        <authorList>
            <person name="Wang Y."/>
            <person name="White M.M."/>
            <person name="Kvist S."/>
            <person name="Moncalvo J.M."/>
        </authorList>
    </citation>
    <scope>NUCLEOTIDE SEQUENCE [LARGE SCALE GENOMIC DNA]</scope>
    <source>
        <strain evidence="13 14">ALG-7-W6</strain>
    </source>
</reference>
<protein>
    <recommendedName>
        <fullName evidence="4">Methylated-DNA--protein-cysteine methyltransferase</fullName>
        <ecNumber evidence="3">2.1.1.63</ecNumber>
    </recommendedName>
    <alternativeName>
        <fullName evidence="9">6-O-methylguanine-DNA methyltransferase</fullName>
    </alternativeName>
    <alternativeName>
        <fullName evidence="10">O-6-methylguanine-DNA-alkyltransferase</fullName>
    </alternativeName>
</protein>
<evidence type="ECO:0000256" key="3">
    <source>
        <dbReference type="ARBA" id="ARBA00011918"/>
    </source>
</evidence>
<dbReference type="GO" id="GO:0006281">
    <property type="term" value="P:DNA repair"/>
    <property type="evidence" value="ECO:0007669"/>
    <property type="project" value="UniProtKB-KW"/>
</dbReference>
<dbReference type="STRING" id="133383.A0A1R0GZH1"/>
<evidence type="ECO:0000259" key="12">
    <source>
        <dbReference type="Pfam" id="PF01035"/>
    </source>
</evidence>
<evidence type="ECO:0000313" key="13">
    <source>
        <dbReference type="EMBL" id="OLY82265.1"/>
    </source>
</evidence>
<dbReference type="InterPro" id="IPR036217">
    <property type="entry name" value="MethylDNA_cys_MeTrfase_DNAb"/>
</dbReference>
<organism evidence="13 14">
    <name type="scientific">Smittium mucronatum</name>
    <dbReference type="NCBI Taxonomy" id="133383"/>
    <lineage>
        <taxon>Eukaryota</taxon>
        <taxon>Fungi</taxon>
        <taxon>Fungi incertae sedis</taxon>
        <taxon>Zoopagomycota</taxon>
        <taxon>Kickxellomycotina</taxon>
        <taxon>Harpellomycetes</taxon>
        <taxon>Harpellales</taxon>
        <taxon>Legeriomycetaceae</taxon>
        <taxon>Smittium</taxon>
    </lineage>
</organism>
<comment type="catalytic activity">
    <reaction evidence="1">
        <text>a 4-O-methyl-thymidine in DNA + L-cysteinyl-[protein] = a thymidine in DNA + S-methyl-L-cysteinyl-[protein]</text>
        <dbReference type="Rhea" id="RHEA:53428"/>
        <dbReference type="Rhea" id="RHEA-COMP:10131"/>
        <dbReference type="Rhea" id="RHEA-COMP:10132"/>
        <dbReference type="Rhea" id="RHEA-COMP:13555"/>
        <dbReference type="Rhea" id="RHEA-COMP:13556"/>
        <dbReference type="ChEBI" id="CHEBI:29950"/>
        <dbReference type="ChEBI" id="CHEBI:82612"/>
        <dbReference type="ChEBI" id="CHEBI:137386"/>
        <dbReference type="ChEBI" id="CHEBI:137387"/>
        <dbReference type="EC" id="2.1.1.63"/>
    </reaction>
</comment>
<evidence type="ECO:0000256" key="4">
    <source>
        <dbReference type="ARBA" id="ARBA00015377"/>
    </source>
</evidence>
<evidence type="ECO:0000256" key="1">
    <source>
        <dbReference type="ARBA" id="ARBA00001286"/>
    </source>
</evidence>
<sequence length="162" mass="18766">MTQAVMKPIPKKFKTAFSIPEEDRAPRVRNISNIKYPKTVEDRKKTINPKTGKPVTEFEYKVYDACAMIGKGQFSTYKEISDFLKSGPRAVGNALRKNPFYPYPIPCHRVITSNHFIGGYDGDMKSKIFWKRQILEEEGVEFNDNGYVINAEKCMFRFDKHI</sequence>
<dbReference type="InterPro" id="IPR001497">
    <property type="entry name" value="MethylDNA_cys_MeTrfase_AS"/>
</dbReference>
<evidence type="ECO:0000256" key="6">
    <source>
        <dbReference type="ARBA" id="ARBA00022679"/>
    </source>
</evidence>
<evidence type="ECO:0000256" key="5">
    <source>
        <dbReference type="ARBA" id="ARBA00022603"/>
    </source>
</evidence>
<comment type="similarity">
    <text evidence="2">Belongs to the MGMT family.</text>
</comment>
<dbReference type="OrthoDB" id="1907495at2759"/>
<dbReference type="InterPro" id="IPR036388">
    <property type="entry name" value="WH-like_DNA-bd_sf"/>
</dbReference>
<keyword evidence="14" id="KW-1185">Reference proteome</keyword>
<evidence type="ECO:0000256" key="11">
    <source>
        <dbReference type="ARBA" id="ARBA00049348"/>
    </source>
</evidence>
<dbReference type="Pfam" id="PF01035">
    <property type="entry name" value="DNA_binding_1"/>
    <property type="match status" value="1"/>
</dbReference>
<dbReference type="EC" id="2.1.1.63" evidence="3"/>
<keyword evidence="8" id="KW-0234">DNA repair</keyword>
<dbReference type="GO" id="GO:0032259">
    <property type="term" value="P:methylation"/>
    <property type="evidence" value="ECO:0007669"/>
    <property type="project" value="UniProtKB-KW"/>
</dbReference>
<dbReference type="GO" id="GO:0003908">
    <property type="term" value="F:methylated-DNA-[protein]-cysteine S-methyltransferase activity"/>
    <property type="evidence" value="ECO:0007669"/>
    <property type="project" value="UniProtKB-EC"/>
</dbReference>
<proteinExistence type="inferred from homology"/>
<evidence type="ECO:0000256" key="10">
    <source>
        <dbReference type="ARBA" id="ARBA00031621"/>
    </source>
</evidence>
<dbReference type="Gene3D" id="1.10.10.10">
    <property type="entry name" value="Winged helix-like DNA-binding domain superfamily/Winged helix DNA-binding domain"/>
    <property type="match status" value="1"/>
</dbReference>
<feature type="domain" description="Methylated-DNA-[protein]-cysteine S-methyltransferase DNA binding" evidence="12">
    <location>
        <begin position="57"/>
        <end position="140"/>
    </location>
</feature>
<comment type="catalytic activity">
    <reaction evidence="11">
        <text>a 6-O-methyl-2'-deoxyguanosine in DNA + L-cysteinyl-[protein] = S-methyl-L-cysteinyl-[protein] + a 2'-deoxyguanosine in DNA</text>
        <dbReference type="Rhea" id="RHEA:24000"/>
        <dbReference type="Rhea" id="RHEA-COMP:10131"/>
        <dbReference type="Rhea" id="RHEA-COMP:10132"/>
        <dbReference type="Rhea" id="RHEA-COMP:11367"/>
        <dbReference type="Rhea" id="RHEA-COMP:11368"/>
        <dbReference type="ChEBI" id="CHEBI:29950"/>
        <dbReference type="ChEBI" id="CHEBI:82612"/>
        <dbReference type="ChEBI" id="CHEBI:85445"/>
        <dbReference type="ChEBI" id="CHEBI:85448"/>
        <dbReference type="EC" id="2.1.1.63"/>
    </reaction>
</comment>
<dbReference type="PANTHER" id="PTHR10815:SF13">
    <property type="entry name" value="METHYLATED-DNA--PROTEIN-CYSTEINE METHYLTRANSFERASE"/>
    <property type="match status" value="1"/>
</dbReference>
<dbReference type="EMBL" id="LSSL01001724">
    <property type="protein sequence ID" value="OLY82265.1"/>
    <property type="molecule type" value="Genomic_DNA"/>
</dbReference>
<comment type="caution">
    <text evidence="13">The sequence shown here is derived from an EMBL/GenBank/DDBJ whole genome shotgun (WGS) entry which is preliminary data.</text>
</comment>